<keyword evidence="3" id="KW-0732">Signal</keyword>
<keyword evidence="2" id="KW-0472">Membrane</keyword>
<name>A0A3D8S8D7_9HELO</name>
<dbReference type="AlphaFoldDB" id="A0A3D8S8D7"/>
<dbReference type="EMBL" id="PDLM01000003">
    <property type="protein sequence ID" value="RDW82607.1"/>
    <property type="molecule type" value="Genomic_DNA"/>
</dbReference>
<keyword evidence="5" id="KW-1185">Reference proteome</keyword>
<organism evidence="4 5">
    <name type="scientific">Coleophoma cylindrospora</name>
    <dbReference type="NCBI Taxonomy" id="1849047"/>
    <lineage>
        <taxon>Eukaryota</taxon>
        <taxon>Fungi</taxon>
        <taxon>Dikarya</taxon>
        <taxon>Ascomycota</taxon>
        <taxon>Pezizomycotina</taxon>
        <taxon>Leotiomycetes</taxon>
        <taxon>Helotiales</taxon>
        <taxon>Dermateaceae</taxon>
        <taxon>Coleophoma</taxon>
    </lineage>
</organism>
<feature type="chain" id="PRO_5017698222" evidence="3">
    <location>
        <begin position="17"/>
        <end position="349"/>
    </location>
</feature>
<comment type="caution">
    <text evidence="4">The sequence shown here is derived from an EMBL/GenBank/DDBJ whole genome shotgun (WGS) entry which is preliminary data.</text>
</comment>
<feature type="transmembrane region" description="Helical" evidence="2">
    <location>
        <begin position="259"/>
        <end position="280"/>
    </location>
</feature>
<keyword evidence="2" id="KW-1133">Transmembrane helix</keyword>
<keyword evidence="2" id="KW-0812">Transmembrane</keyword>
<evidence type="ECO:0000256" key="3">
    <source>
        <dbReference type="SAM" id="SignalP"/>
    </source>
</evidence>
<evidence type="ECO:0000256" key="1">
    <source>
        <dbReference type="SAM" id="MobiDB-lite"/>
    </source>
</evidence>
<evidence type="ECO:0000256" key="2">
    <source>
        <dbReference type="SAM" id="Phobius"/>
    </source>
</evidence>
<dbReference type="OrthoDB" id="3917128at2759"/>
<protein>
    <submittedName>
        <fullName evidence="4">Uncharacterized protein</fullName>
    </submittedName>
</protein>
<sequence length="349" mass="39640">MFLFSYIFILISVVVATQPPAAPKTYPFTDGTEWLRVDSSLLVRLATPSIPLYVWSEGDGSLLATDTASAVLLNFTLTRDHRALLLQDQPFLPLSNPSEPPLLRAFQVPAKGSVKLPQSGSHLMPLTLDYQRLVHPRDDFSINYSNWVPTISLNVLGAGTKQIVRVTLKDSNSFPTQNPPDPSFQIVRAWIEDQSVPGVSEYASRPCSLASYRCPDLNTAPWYEYVSRQDFDEYGRIGSLRHLVVQRWRILYTNVGPTILGVLAAILTGVVLWPSAHRMYRCIRRIRTRRLKERLDTADWLEDEEESNVLLSDEEHKFRERWLPEHQLSTSEGQHAGYGGSMHQDHEKL</sequence>
<proteinExistence type="predicted"/>
<feature type="signal peptide" evidence="3">
    <location>
        <begin position="1"/>
        <end position="16"/>
    </location>
</feature>
<evidence type="ECO:0000313" key="5">
    <source>
        <dbReference type="Proteomes" id="UP000256645"/>
    </source>
</evidence>
<accession>A0A3D8S8D7</accession>
<feature type="region of interest" description="Disordered" evidence="1">
    <location>
        <begin position="329"/>
        <end position="349"/>
    </location>
</feature>
<dbReference type="Proteomes" id="UP000256645">
    <property type="component" value="Unassembled WGS sequence"/>
</dbReference>
<reference evidence="4 5" key="1">
    <citation type="journal article" date="2018" name="IMA Fungus">
        <title>IMA Genome-F 9: Draft genome sequence of Annulohypoxylon stygium, Aspergillus mulundensis, Berkeleyomyces basicola (syn. Thielaviopsis basicola), Ceratocystis smalleyi, two Cercospora beticola strains, Coleophoma cylindrospora, Fusarium fracticaudum, Phialophora cf. hyalina, and Morchella septimelata.</title>
        <authorList>
            <person name="Wingfield B.D."/>
            <person name="Bills G.F."/>
            <person name="Dong Y."/>
            <person name="Huang W."/>
            <person name="Nel W.J."/>
            <person name="Swalarsk-Parry B.S."/>
            <person name="Vaghefi N."/>
            <person name="Wilken P.M."/>
            <person name="An Z."/>
            <person name="de Beer Z.W."/>
            <person name="De Vos L."/>
            <person name="Chen L."/>
            <person name="Duong T.A."/>
            <person name="Gao Y."/>
            <person name="Hammerbacher A."/>
            <person name="Kikkert J.R."/>
            <person name="Li Y."/>
            <person name="Li H."/>
            <person name="Li K."/>
            <person name="Li Q."/>
            <person name="Liu X."/>
            <person name="Ma X."/>
            <person name="Naidoo K."/>
            <person name="Pethybridge S.J."/>
            <person name="Sun J."/>
            <person name="Steenkamp E.T."/>
            <person name="van der Nest M.A."/>
            <person name="van Wyk S."/>
            <person name="Wingfield M.J."/>
            <person name="Xiong C."/>
            <person name="Yue Q."/>
            <person name="Zhang X."/>
        </authorList>
    </citation>
    <scope>NUCLEOTIDE SEQUENCE [LARGE SCALE GENOMIC DNA]</scope>
    <source>
        <strain evidence="4 5">BP6252</strain>
    </source>
</reference>
<evidence type="ECO:0000313" key="4">
    <source>
        <dbReference type="EMBL" id="RDW82607.1"/>
    </source>
</evidence>
<gene>
    <name evidence="4" type="ORF">BP6252_03719</name>
</gene>